<sequence>MFTVAAMHARRALAAAEEPLDQLDRAASIGTSVELLAKAALTLISPTLIAEKDPRTLLMYSGVQVPGMSAHEAKTKLVGDCLLILKHSHSVNFNPQADQKVLTVRNLALHSGQVDNTAFNEALTIMTRLNEEILGVIAAHDATLDRATFWGADLLAQVDERLKEVQQARMLALEELKAAARRIFDRLTQMGFSDDALLELADRDPGIDDPAMSSAPDYDPERRECPACGYNGWLGYGVTHRGTMYTETDDIGHDAWHLVDVTIEARQFACGVCRLALPADLLDLEGMDDVRDITLEATQEEIDAREQYEIDSYLEDEYRRRQEEGWHG</sequence>
<name>A0A1X1YPM4_9MYCO</name>
<organism evidence="2 3">
    <name type="scientific">Mycobacterium nebraskense</name>
    <dbReference type="NCBI Taxonomy" id="244292"/>
    <lineage>
        <taxon>Bacteria</taxon>
        <taxon>Bacillati</taxon>
        <taxon>Actinomycetota</taxon>
        <taxon>Actinomycetes</taxon>
        <taxon>Mycobacteriales</taxon>
        <taxon>Mycobacteriaceae</taxon>
        <taxon>Mycobacterium</taxon>
    </lineage>
</organism>
<keyword evidence="3" id="KW-1185">Reference proteome</keyword>
<proteinExistence type="predicted"/>
<reference evidence="2 3" key="1">
    <citation type="submission" date="2016-01" db="EMBL/GenBank/DDBJ databases">
        <title>The new phylogeny of the genus Mycobacterium.</title>
        <authorList>
            <person name="Tarcisio F."/>
            <person name="Conor M."/>
            <person name="Antonella G."/>
            <person name="Elisabetta G."/>
            <person name="Giulia F.S."/>
            <person name="Sara T."/>
            <person name="Anna F."/>
            <person name="Clotilde B."/>
            <person name="Roberto B."/>
            <person name="Veronica D.S."/>
            <person name="Fabio R."/>
            <person name="Monica P."/>
            <person name="Olivier J."/>
            <person name="Enrico T."/>
            <person name="Nicola S."/>
        </authorList>
    </citation>
    <scope>NUCLEOTIDE SEQUENCE [LARGE SCALE GENOMIC DNA]</scope>
    <source>
        <strain evidence="2 3">DSM 44803</strain>
    </source>
</reference>
<dbReference type="AlphaFoldDB" id="A0A1X1YPM4"/>
<dbReference type="RefSeq" id="WP_008253496.1">
    <property type="nucleotide sequence ID" value="NZ_JACKSS010000023.1"/>
</dbReference>
<comment type="caution">
    <text evidence="2">The sequence shown here is derived from an EMBL/GenBank/DDBJ whole genome shotgun (WGS) entry which is preliminary data.</text>
</comment>
<protein>
    <submittedName>
        <fullName evidence="2">Uncharacterized protein</fullName>
    </submittedName>
</protein>
<gene>
    <name evidence="2" type="ORF">AWC17_21510</name>
</gene>
<feature type="coiled-coil region" evidence="1">
    <location>
        <begin position="155"/>
        <end position="182"/>
    </location>
</feature>
<dbReference type="EMBL" id="LQPH01000189">
    <property type="protein sequence ID" value="ORW13069.1"/>
    <property type="molecule type" value="Genomic_DNA"/>
</dbReference>
<accession>A0A1X1YPM4</accession>
<evidence type="ECO:0000313" key="2">
    <source>
        <dbReference type="EMBL" id="ORW13069.1"/>
    </source>
</evidence>
<keyword evidence="1" id="KW-0175">Coiled coil</keyword>
<dbReference type="Proteomes" id="UP000193781">
    <property type="component" value="Unassembled WGS sequence"/>
</dbReference>
<evidence type="ECO:0000256" key="1">
    <source>
        <dbReference type="SAM" id="Coils"/>
    </source>
</evidence>
<evidence type="ECO:0000313" key="3">
    <source>
        <dbReference type="Proteomes" id="UP000193781"/>
    </source>
</evidence>